<feature type="transmembrane region" description="Helical" evidence="2">
    <location>
        <begin position="6"/>
        <end position="23"/>
    </location>
</feature>
<feature type="region of interest" description="Disordered" evidence="1">
    <location>
        <begin position="132"/>
        <end position="163"/>
    </location>
</feature>
<reference evidence="3 4" key="1">
    <citation type="submission" date="2016-12" db="EMBL/GenBank/DDBJ databases">
        <title>Thioflexothrix psekupsii D3 genome sequencing and assembly.</title>
        <authorList>
            <person name="Fomenkov A."/>
            <person name="Vincze T."/>
            <person name="Grabovich M."/>
            <person name="Anton B.P."/>
            <person name="Dubinina G."/>
            <person name="Orlova M."/>
            <person name="Belousova E."/>
            <person name="Roberts R.J."/>
        </authorList>
    </citation>
    <scope>NUCLEOTIDE SEQUENCE [LARGE SCALE GENOMIC DNA]</scope>
    <source>
        <strain evidence="3">D3</strain>
    </source>
</reference>
<evidence type="ECO:0000256" key="1">
    <source>
        <dbReference type="SAM" id="MobiDB-lite"/>
    </source>
</evidence>
<sequence length="163" mass="19019">MDYQPFLLGFAVFVAVYLVFFLIRVFADMYLVTVALLCGVAAYGIEGFNFYKEYRELLIESGISKYLSLNLSTTPDTGSIAVVAFFIIMVGVILCLPMLPFSATYRAMLGVERLTDDEERRIRRWVREEIDREEEYRQSRQPHSEEYDFPIQPTFPPLQEKRE</sequence>
<feature type="compositionally biased region" description="Basic and acidic residues" evidence="1">
    <location>
        <begin position="132"/>
        <end position="146"/>
    </location>
</feature>
<protein>
    <submittedName>
        <fullName evidence="3">Uncharacterized protein</fullName>
    </submittedName>
</protein>
<accession>A0A251X5A7</accession>
<comment type="caution">
    <text evidence="3">The sequence shown here is derived from an EMBL/GenBank/DDBJ whole genome shotgun (WGS) entry which is preliminary data.</text>
</comment>
<evidence type="ECO:0000313" key="3">
    <source>
        <dbReference type="EMBL" id="OUD12389.1"/>
    </source>
</evidence>
<feature type="transmembrane region" description="Helical" evidence="2">
    <location>
        <begin position="30"/>
        <end position="51"/>
    </location>
</feature>
<keyword evidence="4" id="KW-1185">Reference proteome</keyword>
<feature type="transmembrane region" description="Helical" evidence="2">
    <location>
        <begin position="78"/>
        <end position="99"/>
    </location>
</feature>
<keyword evidence="2" id="KW-0812">Transmembrane</keyword>
<keyword evidence="2" id="KW-1133">Transmembrane helix</keyword>
<evidence type="ECO:0000313" key="4">
    <source>
        <dbReference type="Proteomes" id="UP000194798"/>
    </source>
</evidence>
<evidence type="ECO:0000256" key="2">
    <source>
        <dbReference type="SAM" id="Phobius"/>
    </source>
</evidence>
<dbReference type="Proteomes" id="UP000194798">
    <property type="component" value="Unassembled WGS sequence"/>
</dbReference>
<dbReference type="EMBL" id="MSLT01000023">
    <property type="protein sequence ID" value="OUD12389.1"/>
    <property type="molecule type" value="Genomic_DNA"/>
</dbReference>
<dbReference type="RefSeq" id="WP_086489337.1">
    <property type="nucleotide sequence ID" value="NZ_MSLT01000023.1"/>
</dbReference>
<dbReference type="AlphaFoldDB" id="A0A251X5A7"/>
<name>A0A251X5A7_9GAMM</name>
<gene>
    <name evidence="3" type="ORF">TPSD3_14860</name>
</gene>
<keyword evidence="2" id="KW-0472">Membrane</keyword>
<dbReference type="OrthoDB" id="5625591at2"/>
<organism evidence="3 4">
    <name type="scientific">Thioflexithrix psekupsensis</name>
    <dbReference type="NCBI Taxonomy" id="1570016"/>
    <lineage>
        <taxon>Bacteria</taxon>
        <taxon>Pseudomonadati</taxon>
        <taxon>Pseudomonadota</taxon>
        <taxon>Gammaproteobacteria</taxon>
        <taxon>Thiotrichales</taxon>
        <taxon>Thioflexithrix</taxon>
    </lineage>
</organism>
<proteinExistence type="predicted"/>